<dbReference type="InterPro" id="IPR036291">
    <property type="entry name" value="NAD(P)-bd_dom_sf"/>
</dbReference>
<evidence type="ECO:0000313" key="3">
    <source>
        <dbReference type="EMBL" id="GGH23092.1"/>
    </source>
</evidence>
<dbReference type="PANTHER" id="PTHR44196:SF1">
    <property type="entry name" value="DEHYDROGENASE_REDUCTASE SDR FAMILY MEMBER 7B"/>
    <property type="match status" value="1"/>
</dbReference>
<accession>A0ABQ1YFP9</accession>
<evidence type="ECO:0000256" key="1">
    <source>
        <dbReference type="ARBA" id="ARBA00006484"/>
    </source>
</evidence>
<evidence type="ECO:0000313" key="4">
    <source>
        <dbReference type="Proteomes" id="UP000659344"/>
    </source>
</evidence>
<dbReference type="Gene3D" id="3.40.50.720">
    <property type="entry name" value="NAD(P)-binding Rossmann-like Domain"/>
    <property type="match status" value="1"/>
</dbReference>
<dbReference type="Proteomes" id="UP000659344">
    <property type="component" value="Unassembled WGS sequence"/>
</dbReference>
<dbReference type="Pfam" id="PF00106">
    <property type="entry name" value="adh_short"/>
    <property type="match status" value="1"/>
</dbReference>
<dbReference type="PANTHER" id="PTHR44196">
    <property type="entry name" value="DEHYDROGENASE/REDUCTASE SDR FAMILY MEMBER 7B"/>
    <property type="match status" value="1"/>
</dbReference>
<proteinExistence type="inferred from homology"/>
<keyword evidence="4" id="KW-1185">Reference proteome</keyword>
<protein>
    <recommendedName>
        <fullName evidence="5">Short chain dehydrogenase</fullName>
    </recommendedName>
</protein>
<gene>
    <name evidence="3" type="ORF">GCM10008013_21940</name>
</gene>
<comment type="similarity">
    <text evidence="1">Belongs to the short-chain dehydrogenases/reductases (SDR) family.</text>
</comment>
<comment type="caution">
    <text evidence="3">The sequence shown here is derived from an EMBL/GenBank/DDBJ whole genome shotgun (WGS) entry which is preliminary data.</text>
</comment>
<reference evidence="4" key="1">
    <citation type="journal article" date="2019" name="Int. J. Syst. Evol. Microbiol.">
        <title>The Global Catalogue of Microorganisms (GCM) 10K type strain sequencing project: providing services to taxonomists for standard genome sequencing and annotation.</title>
        <authorList>
            <consortium name="The Broad Institute Genomics Platform"/>
            <consortium name="The Broad Institute Genome Sequencing Center for Infectious Disease"/>
            <person name="Wu L."/>
            <person name="Ma J."/>
        </authorList>
    </citation>
    <scope>NUCLEOTIDE SEQUENCE [LARGE SCALE GENOMIC DNA]</scope>
    <source>
        <strain evidence="4">CGMCC 1.12769</strain>
    </source>
</reference>
<name>A0ABQ1YFP9_9BACL</name>
<dbReference type="InterPro" id="IPR002347">
    <property type="entry name" value="SDR_fam"/>
</dbReference>
<evidence type="ECO:0008006" key="5">
    <source>
        <dbReference type="Google" id="ProtNLM"/>
    </source>
</evidence>
<sequence length="102" mass="11784">MVPKKSAPVYYATKAGIHIFSKSLRYQLEQTNIKVFEMIPPVVDTEMTKGRGSNKISPEELANEFMDYFVKDKYEIPIGKVKLLLMINRWFPTLAEKVLKNS</sequence>
<organism evidence="3 4">
    <name type="scientific">Paenibacillus segetis</name>
    <dbReference type="NCBI Taxonomy" id="1325360"/>
    <lineage>
        <taxon>Bacteria</taxon>
        <taxon>Bacillati</taxon>
        <taxon>Bacillota</taxon>
        <taxon>Bacilli</taxon>
        <taxon>Bacillales</taxon>
        <taxon>Paenibacillaceae</taxon>
        <taxon>Paenibacillus</taxon>
    </lineage>
</organism>
<dbReference type="EMBL" id="BMFT01000001">
    <property type="protein sequence ID" value="GGH23092.1"/>
    <property type="molecule type" value="Genomic_DNA"/>
</dbReference>
<keyword evidence="2" id="KW-0560">Oxidoreductase</keyword>
<dbReference type="SUPFAM" id="SSF51735">
    <property type="entry name" value="NAD(P)-binding Rossmann-fold domains"/>
    <property type="match status" value="1"/>
</dbReference>
<evidence type="ECO:0000256" key="2">
    <source>
        <dbReference type="ARBA" id="ARBA00023002"/>
    </source>
</evidence>